<dbReference type="PATRIC" id="fig|1166016.3.peg.841"/>
<dbReference type="Proteomes" id="UP001194579">
    <property type="component" value="Unassembled WGS sequence"/>
</dbReference>
<name>A0A0H3I4Z0_PECPM</name>
<dbReference type="KEGG" id="pec:W5S_0832"/>
<dbReference type="AlphaFoldDB" id="A0A0H3I4Z0"/>
<dbReference type="HOGENOM" id="CLU_139763_0_0_6"/>
<evidence type="ECO:0000313" key="4">
    <source>
        <dbReference type="Proteomes" id="UP001194579"/>
    </source>
</evidence>
<reference evidence="2" key="4">
    <citation type="submission" date="2024-05" db="EMBL/GenBank/DDBJ databases">
        <title>Identification of Pectobacterium versatile causing blackleg of potato from New York State with a whole genome sequencing approach.</title>
        <authorList>
            <person name="Ma X."/>
            <person name="Swingle B."/>
        </authorList>
    </citation>
    <scope>NUCLEOTIDE SEQUENCE</scope>
    <source>
        <strain evidence="2">NY1588A</strain>
    </source>
</reference>
<reference evidence="1" key="2">
    <citation type="submission" date="2012-03" db="EMBL/GenBank/DDBJ databases">
        <authorList>
            <person name="Koskinen P."/>
            <person name="Laine P."/>
            <person name="Niemi O."/>
            <person name="Nykyri J."/>
            <person name="Harjunpaa H."/>
            <person name="Auvinen P."/>
            <person name="Paulin L."/>
            <person name="Pirhonen M."/>
            <person name="Palva T."/>
            <person name="Holm L."/>
        </authorList>
    </citation>
    <scope>NUCLEOTIDE SEQUENCE</scope>
    <source>
        <strain evidence="1">SCC3193</strain>
    </source>
</reference>
<evidence type="ECO:0000313" key="3">
    <source>
        <dbReference type="Proteomes" id="UP000008044"/>
    </source>
</evidence>
<dbReference type="EMBL" id="WABS01000026">
    <property type="protein sequence ID" value="MBI0555558.1"/>
    <property type="molecule type" value="Genomic_DNA"/>
</dbReference>
<accession>A0A0H3I4Z0</accession>
<dbReference type="Proteomes" id="UP000008044">
    <property type="component" value="Chromosome"/>
</dbReference>
<evidence type="ECO:0000313" key="2">
    <source>
        <dbReference type="EMBL" id="MBI0555558.1"/>
    </source>
</evidence>
<dbReference type="eggNOG" id="ENOG50336HJ">
    <property type="taxonomic scope" value="Bacteria"/>
</dbReference>
<evidence type="ECO:0000313" key="1">
    <source>
        <dbReference type="EMBL" id="AFI88950.1"/>
    </source>
</evidence>
<dbReference type="InterPro" id="IPR036388">
    <property type="entry name" value="WH-like_DNA-bd_sf"/>
</dbReference>
<proteinExistence type="predicted"/>
<dbReference type="Gene3D" id="1.10.10.10">
    <property type="entry name" value="Winged helix-like DNA-binding domain superfamily/Winged helix DNA-binding domain"/>
    <property type="match status" value="1"/>
</dbReference>
<gene>
    <name evidence="1" type="ordered locus">W5S_0832</name>
    <name evidence="2" type="ORF">F6Q06_13820</name>
</gene>
<organism evidence="1 3">
    <name type="scientific">Pectobacterium parmentieri</name>
    <dbReference type="NCBI Taxonomy" id="1905730"/>
    <lineage>
        <taxon>Bacteria</taxon>
        <taxon>Pseudomonadati</taxon>
        <taxon>Pseudomonadota</taxon>
        <taxon>Gammaproteobacteria</taxon>
        <taxon>Enterobacterales</taxon>
        <taxon>Pectobacteriaceae</taxon>
        <taxon>Pectobacterium</taxon>
    </lineage>
</organism>
<keyword evidence="4" id="KW-1185">Reference proteome</keyword>
<protein>
    <submittedName>
        <fullName evidence="2">Helix-turn-helix domain-containing protein</fullName>
    </submittedName>
</protein>
<reference evidence="4" key="3">
    <citation type="submission" date="2023-07" db="EMBL/GenBank/DDBJ databases">
        <title>Identification of Pectobacterium versatile causing blackleg of potato from New York State with a whole genome sequencing approach.</title>
        <authorList>
            <person name="Ma X."/>
            <person name="Swingle B."/>
        </authorList>
    </citation>
    <scope>NUCLEOTIDE SEQUENCE [LARGE SCALE GENOMIC DNA]</scope>
    <source>
        <strain evidence="4">NY1588A</strain>
    </source>
</reference>
<reference evidence="1 3" key="1">
    <citation type="journal article" date="2012" name="J. Bacteriol.">
        <title>Genome sequence of Pectobacterium sp. strain SCC3193.</title>
        <authorList>
            <person name="Koskinen J.P."/>
            <person name="Laine P."/>
            <person name="Niemi O."/>
            <person name="Nykyri J."/>
            <person name="Harjunpaa H."/>
            <person name="Auvinen P."/>
            <person name="Paulin L."/>
            <person name="Pirhonen M."/>
            <person name="Palva T."/>
            <person name="Holm L."/>
        </authorList>
    </citation>
    <scope>NUCLEOTIDE SEQUENCE [LARGE SCALE GENOMIC DNA]</scope>
    <source>
        <strain evidence="1 3">SCC3193</strain>
    </source>
</reference>
<dbReference type="RefSeq" id="WP_014698791.1">
    <property type="nucleotide sequence ID" value="NC_017845.1"/>
</dbReference>
<dbReference type="InterPro" id="IPR022541">
    <property type="entry name" value="YhfG"/>
</dbReference>
<dbReference type="Pfam" id="PF10832">
    <property type="entry name" value="YhfG"/>
    <property type="match status" value="1"/>
</dbReference>
<sequence>MRYEMAVLAALVQENSPNTQSIVTATGISERKVQDVLNTLQSTMDINISREKNGKRQALSISSWGVFGDGERLIEKLKNIDLSIFKQHRKITTKALPDKTRSPLMVTLEEKRDYYNQVKLKNYRDSMRLEGFSVEDTPLPSDKQDREALRKNLIAMYKASGYA</sequence>
<dbReference type="STRING" id="1905730.W5S_0832"/>
<dbReference type="EMBL" id="CP003415">
    <property type="protein sequence ID" value="AFI88950.1"/>
    <property type="molecule type" value="Genomic_DNA"/>
</dbReference>